<reference evidence="2 3" key="1">
    <citation type="journal article" date="2021" name="BMC Biol.">
        <title>Horizontally acquired antibacterial genes associated with adaptive radiation of ladybird beetles.</title>
        <authorList>
            <person name="Li H.S."/>
            <person name="Tang X.F."/>
            <person name="Huang Y.H."/>
            <person name="Xu Z.Y."/>
            <person name="Chen M.L."/>
            <person name="Du X.Y."/>
            <person name="Qiu B.Y."/>
            <person name="Chen P.T."/>
            <person name="Zhang W."/>
            <person name="Slipinski A."/>
            <person name="Escalona H.E."/>
            <person name="Waterhouse R.M."/>
            <person name="Zwick A."/>
            <person name="Pang H."/>
        </authorList>
    </citation>
    <scope>NUCLEOTIDE SEQUENCE [LARGE SCALE GENOMIC DNA]</scope>
    <source>
        <strain evidence="2">SYSU2018</strain>
    </source>
</reference>
<proteinExistence type="predicted"/>
<gene>
    <name evidence="2" type="ORF">HHI36_005816</name>
</gene>
<accession>A0ABD2NW86</accession>
<sequence length="154" mass="17363">MVKVKEEPEIGSTQNATSKPPLTQNSHSMNHNHMLKLCNNQNHFHHHRIYHHYTYYYHYSINQSESDVVPSGTGDNTAPKFYFGPGFEPQISAADGDVAHDQANGSSAKNTEYVVLFHVNPGVTISFQIGDNTEVLRGEYDILFLMKSLNRNLA</sequence>
<evidence type="ECO:0000313" key="2">
    <source>
        <dbReference type="EMBL" id="KAL3282641.1"/>
    </source>
</evidence>
<evidence type="ECO:0000313" key="3">
    <source>
        <dbReference type="Proteomes" id="UP001516400"/>
    </source>
</evidence>
<dbReference type="AlphaFoldDB" id="A0ABD2NW86"/>
<dbReference type="EMBL" id="JABFTP020000144">
    <property type="protein sequence ID" value="KAL3282641.1"/>
    <property type="molecule type" value="Genomic_DNA"/>
</dbReference>
<protein>
    <submittedName>
        <fullName evidence="2">Uncharacterized protein</fullName>
    </submittedName>
</protein>
<name>A0ABD2NW86_9CUCU</name>
<organism evidence="2 3">
    <name type="scientific">Cryptolaemus montrouzieri</name>
    <dbReference type="NCBI Taxonomy" id="559131"/>
    <lineage>
        <taxon>Eukaryota</taxon>
        <taxon>Metazoa</taxon>
        <taxon>Ecdysozoa</taxon>
        <taxon>Arthropoda</taxon>
        <taxon>Hexapoda</taxon>
        <taxon>Insecta</taxon>
        <taxon>Pterygota</taxon>
        <taxon>Neoptera</taxon>
        <taxon>Endopterygota</taxon>
        <taxon>Coleoptera</taxon>
        <taxon>Polyphaga</taxon>
        <taxon>Cucujiformia</taxon>
        <taxon>Coccinelloidea</taxon>
        <taxon>Coccinellidae</taxon>
        <taxon>Scymninae</taxon>
        <taxon>Scymnini</taxon>
        <taxon>Cryptolaemus</taxon>
    </lineage>
</organism>
<dbReference type="Proteomes" id="UP001516400">
    <property type="component" value="Unassembled WGS sequence"/>
</dbReference>
<feature type="region of interest" description="Disordered" evidence="1">
    <location>
        <begin position="1"/>
        <end position="29"/>
    </location>
</feature>
<comment type="caution">
    <text evidence="2">The sequence shown here is derived from an EMBL/GenBank/DDBJ whole genome shotgun (WGS) entry which is preliminary data.</text>
</comment>
<feature type="compositionally biased region" description="Polar residues" evidence="1">
    <location>
        <begin position="11"/>
        <end position="29"/>
    </location>
</feature>
<keyword evidence="3" id="KW-1185">Reference proteome</keyword>
<evidence type="ECO:0000256" key="1">
    <source>
        <dbReference type="SAM" id="MobiDB-lite"/>
    </source>
</evidence>